<evidence type="ECO:0000259" key="2">
    <source>
        <dbReference type="Pfam" id="PF03101"/>
    </source>
</evidence>
<dbReference type="EMBL" id="JAGYWB010000017">
    <property type="protein sequence ID" value="KAI0493555.1"/>
    <property type="molecule type" value="Genomic_DNA"/>
</dbReference>
<feature type="domain" description="FAR1" evidence="2">
    <location>
        <begin position="40"/>
        <end position="129"/>
    </location>
</feature>
<name>A0A8T3AH47_DENNO</name>
<feature type="domain" description="FAR1" evidence="2">
    <location>
        <begin position="198"/>
        <end position="286"/>
    </location>
</feature>
<organism evidence="3 4">
    <name type="scientific">Dendrobium nobile</name>
    <name type="common">Orchid</name>
    <dbReference type="NCBI Taxonomy" id="94219"/>
    <lineage>
        <taxon>Eukaryota</taxon>
        <taxon>Viridiplantae</taxon>
        <taxon>Streptophyta</taxon>
        <taxon>Embryophyta</taxon>
        <taxon>Tracheophyta</taxon>
        <taxon>Spermatophyta</taxon>
        <taxon>Magnoliopsida</taxon>
        <taxon>Liliopsida</taxon>
        <taxon>Asparagales</taxon>
        <taxon>Orchidaceae</taxon>
        <taxon>Epidendroideae</taxon>
        <taxon>Malaxideae</taxon>
        <taxon>Dendrobiinae</taxon>
        <taxon>Dendrobium</taxon>
    </lineage>
</organism>
<dbReference type="Pfam" id="PF03101">
    <property type="entry name" value="FAR1"/>
    <property type="match status" value="3"/>
</dbReference>
<dbReference type="PANTHER" id="PTHR46328">
    <property type="entry name" value="FAR-RED IMPAIRED RESPONSIVE (FAR1) FAMILY PROTEIN-RELATED"/>
    <property type="match status" value="1"/>
</dbReference>
<evidence type="ECO:0000313" key="4">
    <source>
        <dbReference type="Proteomes" id="UP000829196"/>
    </source>
</evidence>
<comment type="caution">
    <text evidence="3">The sequence shown here is derived from an EMBL/GenBank/DDBJ whole genome shotgun (WGS) entry which is preliminary data.</text>
</comment>
<sequence>MDEMIESSVPRNRFTSAGAAEPIVEPFEGMKFESEDAARSFYYEYASQMGFKVRLSSFVRSKRDKTIISRQLVCFREGFRSAKDGNSQVRTKRPRMITRVGCRAMIMVKKQSSGKWIISKCENIHNHLLGTLGKVIVLDFDPYGRANEALESQTWREANVHRDVASDPHELVVVPSEMDPHLEPHEGMEFESEQAAQTFYKEYARRAGFRARISSYYRSKRDNSIISRLIVCSKEGFRSNKDDNAEERLRPRAITRVGCKAMIMVKKRGSRNWVVSKLVKQHNHLLIARHLEDDDGSDVEGDETIESEEGLPSQSGDVIAEPHGGMEFESEEGARQFYNAYSKRMGFNMRVSTYYRSKRDKSIISRLFVCSKEGFHLKKDTISEGSSKRSKETTRVGCKAMLLVKKSNYGKWVVSKCENEHNHPLGSLRKMHKLRKRKHLCWTSKKHEDQLENYQNGYESATSQYNIVCHEASKYAESGVTPTNLYNVAIHTLQQAVKKVSSIKSLEVSKSGTVIIGDNVDDTSYQDSHVEASASYDFEYA</sequence>
<dbReference type="OrthoDB" id="1841386at2759"/>
<reference evidence="3" key="1">
    <citation type="journal article" date="2022" name="Front. Genet.">
        <title>Chromosome-Scale Assembly of the Dendrobium nobile Genome Provides Insights Into the Molecular Mechanism of the Biosynthesis of the Medicinal Active Ingredient of Dendrobium.</title>
        <authorList>
            <person name="Xu Q."/>
            <person name="Niu S.-C."/>
            <person name="Li K.-L."/>
            <person name="Zheng P.-J."/>
            <person name="Zhang X.-J."/>
            <person name="Jia Y."/>
            <person name="Liu Y."/>
            <person name="Niu Y.-X."/>
            <person name="Yu L.-H."/>
            <person name="Chen D.-F."/>
            <person name="Zhang G.-Q."/>
        </authorList>
    </citation>
    <scope>NUCLEOTIDE SEQUENCE</scope>
    <source>
        <tissue evidence="3">Leaf</tissue>
    </source>
</reference>
<evidence type="ECO:0000313" key="3">
    <source>
        <dbReference type="EMBL" id="KAI0493555.1"/>
    </source>
</evidence>
<feature type="compositionally biased region" description="Acidic residues" evidence="1">
    <location>
        <begin position="294"/>
        <end position="309"/>
    </location>
</feature>
<feature type="region of interest" description="Disordered" evidence="1">
    <location>
        <begin position="294"/>
        <end position="318"/>
    </location>
</feature>
<dbReference type="PANTHER" id="PTHR46328:SF42">
    <property type="entry name" value="PROTEIN FAR1-RELATED SEQUENCE 5-LIKE ISOFORM X1"/>
    <property type="match status" value="1"/>
</dbReference>
<dbReference type="InterPro" id="IPR004330">
    <property type="entry name" value="FAR1_DNA_bnd_dom"/>
</dbReference>
<proteinExistence type="predicted"/>
<dbReference type="Proteomes" id="UP000829196">
    <property type="component" value="Unassembled WGS sequence"/>
</dbReference>
<feature type="domain" description="FAR1" evidence="2">
    <location>
        <begin position="336"/>
        <end position="425"/>
    </location>
</feature>
<evidence type="ECO:0000256" key="1">
    <source>
        <dbReference type="SAM" id="MobiDB-lite"/>
    </source>
</evidence>
<dbReference type="AlphaFoldDB" id="A0A8T3AH47"/>
<protein>
    <recommendedName>
        <fullName evidence="2">FAR1 domain-containing protein</fullName>
    </recommendedName>
</protein>
<accession>A0A8T3AH47</accession>
<gene>
    <name evidence="3" type="ORF">KFK09_023674</name>
</gene>
<keyword evidence="4" id="KW-1185">Reference proteome</keyword>